<reference evidence="1 2" key="1">
    <citation type="submission" date="2011-08" db="EMBL/GenBank/DDBJ databases">
        <title>The Genome Sequence of Clostridium hathewayi WAL-18680.</title>
        <authorList>
            <consortium name="The Broad Institute Genome Sequencing Platform"/>
            <person name="Earl A."/>
            <person name="Ward D."/>
            <person name="Feldgarden M."/>
            <person name="Gevers D."/>
            <person name="Finegold S.M."/>
            <person name="Summanen P.H."/>
            <person name="Molitoris D.R."/>
            <person name="Song M."/>
            <person name="Daigneault M."/>
            <person name="Allen-Vercoe E."/>
            <person name="Young S.K."/>
            <person name="Zeng Q."/>
            <person name="Gargeya S."/>
            <person name="Fitzgerald M."/>
            <person name="Haas B."/>
            <person name="Abouelleil A."/>
            <person name="Alvarado L."/>
            <person name="Arachchi H.M."/>
            <person name="Berlin A."/>
            <person name="Brown A."/>
            <person name="Chapman S.B."/>
            <person name="Chen Z."/>
            <person name="Dunbar C."/>
            <person name="Freedman E."/>
            <person name="Gearin G."/>
            <person name="Gellesch M."/>
            <person name="Goldberg J."/>
            <person name="Griggs A."/>
            <person name="Gujja S."/>
            <person name="Heiman D."/>
            <person name="Howarth C."/>
            <person name="Larson L."/>
            <person name="Lui A."/>
            <person name="MacDonald P.J.P."/>
            <person name="Montmayeur A."/>
            <person name="Murphy C."/>
            <person name="Neiman D."/>
            <person name="Pearson M."/>
            <person name="Priest M."/>
            <person name="Roberts A."/>
            <person name="Saif S."/>
            <person name="Shea T."/>
            <person name="Shenoy N."/>
            <person name="Sisk P."/>
            <person name="Stolte C."/>
            <person name="Sykes S."/>
            <person name="Wortman J."/>
            <person name="Nusbaum C."/>
            <person name="Birren B."/>
        </authorList>
    </citation>
    <scope>NUCLEOTIDE SEQUENCE [LARGE SCALE GENOMIC DNA]</scope>
    <source>
        <strain evidence="1 2">WAL-18680</strain>
    </source>
</reference>
<dbReference type="HOGENOM" id="CLU_1237285_0_0_9"/>
<dbReference type="AlphaFoldDB" id="G5ICK5"/>
<dbReference type="OrthoDB" id="1958048at2"/>
<dbReference type="EMBL" id="ADLN01000012">
    <property type="protein sequence ID" value="EHI60751.1"/>
    <property type="molecule type" value="Genomic_DNA"/>
</dbReference>
<dbReference type="Proteomes" id="UP000005384">
    <property type="component" value="Unassembled WGS sequence"/>
</dbReference>
<dbReference type="PATRIC" id="fig|742737.3.peg.1325"/>
<proteinExistence type="predicted"/>
<organism evidence="1 2">
    <name type="scientific">Hungatella hathewayi WAL-18680</name>
    <dbReference type="NCBI Taxonomy" id="742737"/>
    <lineage>
        <taxon>Bacteria</taxon>
        <taxon>Bacillati</taxon>
        <taxon>Bacillota</taxon>
        <taxon>Clostridia</taxon>
        <taxon>Lachnospirales</taxon>
        <taxon>Lachnospiraceae</taxon>
        <taxon>Hungatella</taxon>
    </lineage>
</organism>
<name>G5ICK5_9FIRM</name>
<evidence type="ECO:0000313" key="2">
    <source>
        <dbReference type="Proteomes" id="UP000005384"/>
    </source>
</evidence>
<dbReference type="RefSeq" id="WP_006779299.1">
    <property type="nucleotide sequence ID" value="NZ_CP040506.1"/>
</dbReference>
<comment type="caution">
    <text evidence="1">The sequence shown here is derived from an EMBL/GenBank/DDBJ whole genome shotgun (WGS) entry which is preliminary data.</text>
</comment>
<protein>
    <recommendedName>
        <fullName evidence="3">Dihydroorotate dehydrogenase electron transfer subunit iron-sulphur cluster binding domain-containing protein</fullName>
    </recommendedName>
</protein>
<evidence type="ECO:0000313" key="1">
    <source>
        <dbReference type="EMBL" id="EHI60751.1"/>
    </source>
</evidence>
<evidence type="ECO:0008006" key="3">
    <source>
        <dbReference type="Google" id="ProtNLM"/>
    </source>
</evidence>
<accession>G5ICK5</accession>
<gene>
    <name evidence="1" type="ORF">HMPREF9473_01315</name>
</gene>
<sequence length="243" mass="27222">MKDFVTESRILSRADVVLPGGRKGREFEIAGGENFEPGQYLMIRSKSREVDWPYPYFIHRRTPEGLVVLAREDQELYHRIPNDAVQYWGPRGTSPVEKDAGVVLVTEPAVYFAVYPFLCEKAFTKLVLVGTEAVKLPEDMGSVELCRDIQEAAALLGKEEGRIIASFNPENARKLAECVTNERKQNTYLYVSNKKACGMDGCKGCYLHAGDKKFGINVCCEGPFMPLSVIDFEADGKCFEAFL</sequence>
<keyword evidence="2" id="KW-1185">Reference proteome</keyword>